<reference evidence="3" key="1">
    <citation type="submission" date="2022-08" db="EMBL/GenBank/DDBJ databases">
        <authorList>
            <person name="Gutierrez-Valencia J."/>
        </authorList>
    </citation>
    <scope>NUCLEOTIDE SEQUENCE</scope>
</reference>
<dbReference type="InterPro" id="IPR002885">
    <property type="entry name" value="PPR_rpt"/>
</dbReference>
<feature type="repeat" description="PPR" evidence="2">
    <location>
        <begin position="248"/>
        <end position="278"/>
    </location>
</feature>
<dbReference type="Proteomes" id="UP001154282">
    <property type="component" value="Unassembled WGS sequence"/>
</dbReference>
<feature type="repeat" description="PPR" evidence="2">
    <location>
        <begin position="146"/>
        <end position="180"/>
    </location>
</feature>
<evidence type="ECO:0000256" key="2">
    <source>
        <dbReference type="PROSITE-ProRule" id="PRU00708"/>
    </source>
</evidence>
<protein>
    <recommendedName>
        <fullName evidence="5">Pentatricopeptide repeat-containing protein</fullName>
    </recommendedName>
</protein>
<evidence type="ECO:0000313" key="4">
    <source>
        <dbReference type="Proteomes" id="UP001154282"/>
    </source>
</evidence>
<keyword evidence="1" id="KW-0677">Repeat</keyword>
<evidence type="ECO:0000313" key="3">
    <source>
        <dbReference type="EMBL" id="CAI0469961.1"/>
    </source>
</evidence>
<keyword evidence="4" id="KW-1185">Reference proteome</keyword>
<dbReference type="SUPFAM" id="SSF48452">
    <property type="entry name" value="TPR-like"/>
    <property type="match status" value="2"/>
</dbReference>
<dbReference type="PANTHER" id="PTHR47926:SF540">
    <property type="entry name" value="PENTATRICOPEPTIDE REPEAT-CONTAINING PROTEIN"/>
    <property type="match status" value="1"/>
</dbReference>
<dbReference type="InterPro" id="IPR046960">
    <property type="entry name" value="PPR_At4g14850-like_plant"/>
</dbReference>
<gene>
    <name evidence="3" type="ORF">LITE_LOCUS38366</name>
</gene>
<dbReference type="FunFam" id="1.25.40.10:FF:000366">
    <property type="entry name" value="Pentatricopeptide (PPR) repeat-containing protein"/>
    <property type="match status" value="1"/>
</dbReference>
<dbReference type="Pfam" id="PF20431">
    <property type="entry name" value="E_motif"/>
    <property type="match status" value="1"/>
</dbReference>
<dbReference type="EMBL" id="CAMGYJ010000009">
    <property type="protein sequence ID" value="CAI0469961.1"/>
    <property type="molecule type" value="Genomic_DNA"/>
</dbReference>
<dbReference type="PANTHER" id="PTHR47926">
    <property type="entry name" value="PENTATRICOPEPTIDE REPEAT-CONTAINING PROTEIN"/>
    <property type="match status" value="1"/>
</dbReference>
<dbReference type="GO" id="GO:0003723">
    <property type="term" value="F:RNA binding"/>
    <property type="evidence" value="ECO:0007669"/>
    <property type="project" value="InterPro"/>
</dbReference>
<dbReference type="PROSITE" id="PS51375">
    <property type="entry name" value="PPR"/>
    <property type="match status" value="4"/>
</dbReference>
<evidence type="ECO:0000256" key="1">
    <source>
        <dbReference type="ARBA" id="ARBA00022737"/>
    </source>
</evidence>
<name>A0AAV0PI67_9ROSI</name>
<comment type="caution">
    <text evidence="3">The sequence shown here is derived from an EMBL/GenBank/DDBJ whole genome shotgun (WGS) entry which is preliminary data.</text>
</comment>
<proteinExistence type="predicted"/>
<feature type="repeat" description="PPR" evidence="2">
    <location>
        <begin position="45"/>
        <end position="79"/>
    </location>
</feature>
<dbReference type="GO" id="GO:0009451">
    <property type="term" value="P:RNA modification"/>
    <property type="evidence" value="ECO:0007669"/>
    <property type="project" value="InterPro"/>
</dbReference>
<sequence length="514" mass="57189">MNRLKQIHANTLRKGIDQGALIGELLQVLNILYARKVFDQIPKPHVFLYNKLIQAYSSHKQPHRCLHLFSQMCRTRCRPNEHTFTFLFASCASFSSHIGGQVVHGCFVKSGFASDFIASTALVDAYAKLRSIGSARRLFDEMPVRDIPTWNSLIAGYGRCGDMNAALEIFKSMPRKSVVSWTAMISGYSQNGLYSNALEFFLKMEEEEDVKPNEVTIASVLPACANLGALEVGERIDAYARANGLFKNSYVSNALLEMYSKCGKISIARDLFHEMGKRRNLCSWNSMIMGLAVHGSSNEVLGLYDEMLQKEGTAAPDDVTFVGLLLACTHGGRVARGRQLFQSMEMDFGISPKLEHYGCMVDLLGRAGELKEAYDLVKRMPMKPDSVIWGALLGACSFHNKNVELAEVSAEALFELEPWNPGNYVILSNIYASAGRWDGVAKLRKLMKGGQITKAAGYSFIEVTGRVHKFLVEDASHPTSDEIYSILKAIYSAMEKHKDACDFVSELEELCSME</sequence>
<dbReference type="FunFam" id="1.25.40.10:FF:000422">
    <property type="entry name" value="Pentatricopeptide repeat-containing protein"/>
    <property type="match status" value="1"/>
</dbReference>
<dbReference type="Gene3D" id="1.25.40.10">
    <property type="entry name" value="Tetratricopeptide repeat domain"/>
    <property type="match status" value="4"/>
</dbReference>
<dbReference type="InterPro" id="IPR011990">
    <property type="entry name" value="TPR-like_helical_dom_sf"/>
</dbReference>
<dbReference type="InterPro" id="IPR046848">
    <property type="entry name" value="E_motif"/>
</dbReference>
<dbReference type="AlphaFoldDB" id="A0AAV0PI67"/>
<accession>A0AAV0PI67</accession>
<dbReference type="NCBIfam" id="TIGR00756">
    <property type="entry name" value="PPR"/>
    <property type="match status" value="4"/>
</dbReference>
<organism evidence="3 4">
    <name type="scientific">Linum tenue</name>
    <dbReference type="NCBI Taxonomy" id="586396"/>
    <lineage>
        <taxon>Eukaryota</taxon>
        <taxon>Viridiplantae</taxon>
        <taxon>Streptophyta</taxon>
        <taxon>Embryophyta</taxon>
        <taxon>Tracheophyta</taxon>
        <taxon>Spermatophyta</taxon>
        <taxon>Magnoliopsida</taxon>
        <taxon>eudicotyledons</taxon>
        <taxon>Gunneridae</taxon>
        <taxon>Pentapetalae</taxon>
        <taxon>rosids</taxon>
        <taxon>fabids</taxon>
        <taxon>Malpighiales</taxon>
        <taxon>Linaceae</taxon>
        <taxon>Linum</taxon>
    </lineage>
</organism>
<dbReference type="FunFam" id="1.25.40.10:FF:000344">
    <property type="entry name" value="Pentatricopeptide repeat-containing protein"/>
    <property type="match status" value="1"/>
</dbReference>
<dbReference type="Pfam" id="PF01535">
    <property type="entry name" value="PPR"/>
    <property type="match status" value="4"/>
</dbReference>
<evidence type="ECO:0008006" key="5">
    <source>
        <dbReference type="Google" id="ProtNLM"/>
    </source>
</evidence>
<feature type="repeat" description="PPR" evidence="2">
    <location>
        <begin position="280"/>
        <end position="314"/>
    </location>
</feature>
<dbReference type="Pfam" id="PF13041">
    <property type="entry name" value="PPR_2"/>
    <property type="match status" value="2"/>
</dbReference>